<dbReference type="Pfam" id="PF00132">
    <property type="entry name" value="Hexapep"/>
    <property type="match status" value="1"/>
</dbReference>
<dbReference type="EMBL" id="CP035544">
    <property type="protein sequence ID" value="QBA64954.1"/>
    <property type="molecule type" value="Genomic_DNA"/>
</dbReference>
<gene>
    <name evidence="5" type="ORF">EQY75_10695</name>
</gene>
<keyword evidence="6" id="KW-1185">Reference proteome</keyword>
<accession>A0A411EBN9</accession>
<dbReference type="InterPro" id="IPR011004">
    <property type="entry name" value="Trimer_LpxA-like_sf"/>
</dbReference>
<dbReference type="CDD" id="cd03360">
    <property type="entry name" value="LbH_AT_putative"/>
    <property type="match status" value="1"/>
</dbReference>
<sequence>MKNVVIFGASGHGSVVMDCIEKEGKYKIVGFIDSIKKKGHLHNGYQILGTELDLPYIRDKYYVFGGIVAIGDNWTRKVIVNKISKLSPGFKFISTIHPFTSIGKNVTIGNGVVVAPGVVINANSSIRNHCILNTYSSLDHDSVLQEFSSLAPRVCTGGNFKLGKYSAVCLGSYVIENVSIDEHSVIGAGSLVLKDVGKNVVVYGSPAEIIRKREVGDPYLANRSESFHSQENTLLFDKLFRIP</sequence>
<dbReference type="Gene3D" id="3.40.50.20">
    <property type="match status" value="1"/>
</dbReference>
<evidence type="ECO:0000313" key="6">
    <source>
        <dbReference type="Proteomes" id="UP000290889"/>
    </source>
</evidence>
<comment type="similarity">
    <text evidence="1">Belongs to the transferase hexapeptide repeat family.</text>
</comment>
<evidence type="ECO:0000313" key="5">
    <source>
        <dbReference type="EMBL" id="QBA64954.1"/>
    </source>
</evidence>
<dbReference type="InterPro" id="IPR020019">
    <property type="entry name" value="AcTrfase_PglD-like"/>
</dbReference>
<evidence type="ECO:0000256" key="1">
    <source>
        <dbReference type="ARBA" id="ARBA00007274"/>
    </source>
</evidence>
<dbReference type="RefSeq" id="WP_129605722.1">
    <property type="nucleotide sequence ID" value="NZ_CP035544.1"/>
</dbReference>
<reference evidence="5 6" key="1">
    <citation type="submission" date="2019-01" db="EMBL/GenBank/DDBJ databases">
        <title>Muriicola soli sp. nov., isolated from soil.</title>
        <authorList>
            <person name="Kang H.J."/>
            <person name="Kim S.B."/>
        </authorList>
    </citation>
    <scope>NUCLEOTIDE SEQUENCE [LARGE SCALE GENOMIC DNA]</scope>
    <source>
        <strain evidence="5 6">MMS17-SY002</strain>
    </source>
</reference>
<feature type="binding site" evidence="3">
    <location>
        <position position="71"/>
    </location>
    <ligand>
        <name>substrate</name>
    </ligand>
</feature>
<dbReference type="InterPro" id="IPR050179">
    <property type="entry name" value="Trans_hexapeptide_repeat"/>
</dbReference>
<dbReference type="Proteomes" id="UP000290889">
    <property type="component" value="Chromosome"/>
</dbReference>
<dbReference type="SUPFAM" id="SSF51161">
    <property type="entry name" value="Trimeric LpxA-like enzymes"/>
    <property type="match status" value="1"/>
</dbReference>
<dbReference type="OrthoDB" id="9794407at2"/>
<evidence type="ECO:0000256" key="2">
    <source>
        <dbReference type="PIRSR" id="PIRSR620019-1"/>
    </source>
</evidence>
<dbReference type="NCBIfam" id="TIGR03570">
    <property type="entry name" value="NeuD_NnaD"/>
    <property type="match status" value="1"/>
</dbReference>
<feature type="site" description="Increases basicity of active site His" evidence="2">
    <location>
        <position position="141"/>
    </location>
</feature>
<feature type="active site" description="Proton acceptor" evidence="2">
    <location>
        <position position="140"/>
    </location>
</feature>
<dbReference type="PANTHER" id="PTHR43300">
    <property type="entry name" value="ACETYLTRANSFERASE"/>
    <property type="match status" value="1"/>
</dbReference>
<feature type="domain" description="PglD N-terminal" evidence="4">
    <location>
        <begin position="3"/>
        <end position="83"/>
    </location>
</feature>
<name>A0A411EBN9_9FLAO</name>
<dbReference type="KEGG" id="mur:EQY75_10695"/>
<dbReference type="AlphaFoldDB" id="A0A411EBN9"/>
<keyword evidence="5" id="KW-0808">Transferase</keyword>
<proteinExistence type="inferred from homology"/>
<feature type="binding site" evidence="3">
    <location>
        <begin position="10"/>
        <end position="12"/>
    </location>
    <ligand>
        <name>substrate</name>
    </ligand>
</feature>
<dbReference type="InterPro" id="IPR041561">
    <property type="entry name" value="PglD_N"/>
</dbReference>
<evidence type="ECO:0000259" key="4">
    <source>
        <dbReference type="Pfam" id="PF17836"/>
    </source>
</evidence>
<dbReference type="Gene3D" id="2.160.10.10">
    <property type="entry name" value="Hexapeptide repeat proteins"/>
    <property type="match status" value="1"/>
</dbReference>
<dbReference type="GO" id="GO:0016740">
    <property type="term" value="F:transferase activity"/>
    <property type="evidence" value="ECO:0007669"/>
    <property type="project" value="UniProtKB-KW"/>
</dbReference>
<dbReference type="PANTHER" id="PTHR43300:SF7">
    <property type="entry name" value="UDP-N-ACETYLBACILLOSAMINE N-ACETYLTRANSFERASE"/>
    <property type="match status" value="1"/>
</dbReference>
<dbReference type="Pfam" id="PF17836">
    <property type="entry name" value="PglD_N"/>
    <property type="match status" value="1"/>
</dbReference>
<evidence type="ECO:0000256" key="3">
    <source>
        <dbReference type="PIRSR" id="PIRSR620019-2"/>
    </source>
</evidence>
<organism evidence="5 6">
    <name type="scientific">Muriicola soli</name>
    <dbReference type="NCBI Taxonomy" id="2507538"/>
    <lineage>
        <taxon>Bacteria</taxon>
        <taxon>Pseudomonadati</taxon>
        <taxon>Bacteroidota</taxon>
        <taxon>Flavobacteriia</taxon>
        <taxon>Flavobacteriales</taxon>
        <taxon>Flavobacteriaceae</taxon>
        <taxon>Muriicola</taxon>
    </lineage>
</organism>
<protein>
    <submittedName>
        <fullName evidence="5">Acetyltransferase</fullName>
    </submittedName>
</protein>
<dbReference type="InterPro" id="IPR001451">
    <property type="entry name" value="Hexapep"/>
</dbReference>